<sequence>MKYRNFINENIKVSILGFGCMRFPLYDPNNNGSIDKEKSFEMLKYAFDSGVNYFDTAYTYHDGQSEVFVGESIKKLGRDKLYLATKMPLWLCKEYSDYENIFEEQLKKLQTEYIDFYLAHSIGENSYRKMVENNIFDFFDKERKSGRIKYVGFSFHDNLELFKEIVDSYNWDFCQIQLNYMDENYQAGVEGLRYAKSKGLSVIVMEPVKGGFLSDGPKEVKDYFIDLNKEYSMAQWALKWVYNFEEVSLALSGMSNLDQVKENIKIASEAEANSLNFKELENINKVKDFFNSKTKIACTSCEYCLPCPEGVQIPSVFSKYNNAVIYDRKERYKKEYLSLIEEKKDASLCVECGQCESICPQALNIIDTLKEANNYFIKEKP</sequence>
<organism evidence="1 2">
    <name type="scientific">Miniphocaeibacter halophilus</name>
    <dbReference type="NCBI Taxonomy" id="2931922"/>
    <lineage>
        <taxon>Bacteria</taxon>
        <taxon>Bacillati</taxon>
        <taxon>Bacillota</taxon>
        <taxon>Tissierellia</taxon>
        <taxon>Tissierellales</taxon>
        <taxon>Peptoniphilaceae</taxon>
        <taxon>Miniphocaeibacter</taxon>
    </lineage>
</organism>
<reference evidence="1 2" key="1">
    <citation type="journal article" date="2022" name="Int. J. Syst. Evol. Microbiol.">
        <title>Miniphocaeibacter halophilus sp. nov., an ammonium-tolerant acetate-producing bacterium isolated from a biogas system.</title>
        <authorList>
            <person name="Schnurer A."/>
            <person name="Singh A."/>
            <person name="Bi S."/>
            <person name="Qiao W."/>
            <person name="Westerholm M."/>
        </authorList>
    </citation>
    <scope>NUCLEOTIDE SEQUENCE [LARGE SCALE GENOMIC DNA]</scope>
    <source>
        <strain evidence="1 2">AMB_01</strain>
    </source>
</reference>
<name>A0AC61MSV2_9FIRM</name>
<evidence type="ECO:0000313" key="1">
    <source>
        <dbReference type="EMBL" id="QQK07889.1"/>
    </source>
</evidence>
<proteinExistence type="predicted"/>
<evidence type="ECO:0000313" key="2">
    <source>
        <dbReference type="Proteomes" id="UP000595814"/>
    </source>
</evidence>
<dbReference type="Proteomes" id="UP000595814">
    <property type="component" value="Chromosome"/>
</dbReference>
<gene>
    <name evidence="1" type="ORF">JFY71_11550</name>
</gene>
<accession>A0AC61MSV2</accession>
<protein>
    <submittedName>
        <fullName evidence="1">Aldo/keto reductase</fullName>
    </submittedName>
</protein>
<keyword evidence="2" id="KW-1185">Reference proteome</keyword>
<dbReference type="EMBL" id="CP066744">
    <property type="protein sequence ID" value="QQK07889.1"/>
    <property type="molecule type" value="Genomic_DNA"/>
</dbReference>